<sequence length="49" mass="5504">MKTKKTLKFSKETVILLDNTSKKAVKGGNLNNSVAIQCEYTRPCNTRKC</sequence>
<organism evidence="1 2">
    <name type="scientific">Chryseobacterium tructae</name>
    <dbReference type="NCBI Taxonomy" id="1037380"/>
    <lineage>
        <taxon>Bacteria</taxon>
        <taxon>Pseudomonadati</taxon>
        <taxon>Bacteroidota</taxon>
        <taxon>Flavobacteriia</taxon>
        <taxon>Flavobacteriales</taxon>
        <taxon>Weeksellaceae</taxon>
        <taxon>Chryseobacterium group</taxon>
        <taxon>Chryseobacterium</taxon>
    </lineage>
</organism>
<protein>
    <recommendedName>
        <fullName evidence="3">Bacteriocin</fullName>
    </recommendedName>
</protein>
<evidence type="ECO:0000313" key="2">
    <source>
        <dbReference type="Proteomes" id="UP001595735"/>
    </source>
</evidence>
<evidence type="ECO:0000313" key="1">
    <source>
        <dbReference type="EMBL" id="MFC3757270.1"/>
    </source>
</evidence>
<name>A0ABV7XZD0_9FLAO</name>
<gene>
    <name evidence="1" type="ORF">ACFONJ_14935</name>
</gene>
<dbReference type="Proteomes" id="UP001595735">
    <property type="component" value="Unassembled WGS sequence"/>
</dbReference>
<accession>A0ABV7XZD0</accession>
<dbReference type="EMBL" id="JBHRYO010000002">
    <property type="protein sequence ID" value="MFC3757270.1"/>
    <property type="molecule type" value="Genomic_DNA"/>
</dbReference>
<comment type="caution">
    <text evidence="1">The sequence shown here is derived from an EMBL/GenBank/DDBJ whole genome shotgun (WGS) entry which is preliminary data.</text>
</comment>
<evidence type="ECO:0008006" key="3">
    <source>
        <dbReference type="Google" id="ProtNLM"/>
    </source>
</evidence>
<reference evidence="2" key="1">
    <citation type="journal article" date="2019" name="Int. J. Syst. Evol. Microbiol.">
        <title>The Global Catalogue of Microorganisms (GCM) 10K type strain sequencing project: providing services to taxonomists for standard genome sequencing and annotation.</title>
        <authorList>
            <consortium name="The Broad Institute Genomics Platform"/>
            <consortium name="The Broad Institute Genome Sequencing Center for Infectious Disease"/>
            <person name="Wu L."/>
            <person name="Ma J."/>
        </authorList>
    </citation>
    <scope>NUCLEOTIDE SEQUENCE [LARGE SCALE GENOMIC DNA]</scope>
    <source>
        <strain evidence="2">CECT 7798</strain>
    </source>
</reference>
<proteinExistence type="predicted"/>
<dbReference type="RefSeq" id="WP_290298349.1">
    <property type="nucleotide sequence ID" value="NZ_JAUFQR010000001.1"/>
</dbReference>
<keyword evidence="2" id="KW-1185">Reference proteome</keyword>